<dbReference type="Proteomes" id="UP001221413">
    <property type="component" value="Unassembled WGS sequence"/>
</dbReference>
<dbReference type="SMART" id="SM00256">
    <property type="entry name" value="FBOX"/>
    <property type="match status" value="1"/>
</dbReference>
<sequence>MATTRALLDLPHELLHQIFLSVDPDDLAALQLTCSSLDRYVKGNELLLKALFLQHWDEPTAKGTSALGSTWEKRLHNAVWLQKILESDSPDSKLNDYQKVVETIVALLQVKNLDNSRSLSFLTDYFEGNKLNIDTLLCRSSLFEAVGDSTRVAADTEFERQLSAKLHCYYGVPIDPRGKKRKPTHPCARSKVYDLRNYDANTMWGPFRADGSGRVDWEKMEAIMIVLAYNMNLTVDESDPAFGAIWTVKFRGAVPYSGPFIEPTIVDEIDPPLEAADPYGVTGTWLRVVCFLDYHDFHAFNFSSAPPPDGVPRGPIEIPEALRFIKLGIRITKIEPPGPDDGQDLPVVHFRGVSRLIDAYWDPNANSLLTGEFRRLLGLLGNSNFLVAEPPDDFRYIGTNTVTPITSAEFKRSLIQRLIGRKGGEAKVFKWAVFVPDEVSWEHGSTKILIPTGPQAQQPFGKQAIPLSEAFYPTPTMTKLGHHAPIAAIVKIIMEESFDIVIVGAGVSGVSAAYRVQNMLPDKTFIVLERREQIGGTWDIFKYPGVRSDTDLIAYGFPFAPWSGENLIGSGEQILNYVRRTAAMHSIDQRVRFKHAVSTAEWSSDDKEWKLTVSTGNSECVIHAKYIIWASGYYDHAQGLSTAIPGIENFAGTVVHPQFWPQDLDYANKQVVIIGSGATAVTILPAMVDSAAHVTMLQRSPSFVLTVPTQEPENQFMERYLPAWLSSRLIRWKHLLIARILVEVCLLFPNFARSTMRKVTTRLLPAHIPHDPHFEPRYNMWEQRVCLTPDGDFFKALHTNKASIVTDTIKMVSPTGIELGSGNRLDADIIITATGLKLQLFGGAQILLDGRPLQAHEKYVWNGTMLQDVPNASLLMGYTAFPWTPGVDIMGQLAIRLIKMMDRRGARTVTPRVDSTKELKPAPLLDITSTYFMSSAHYMPKAGDRGPWRRRTGYFEDVWKVKYGNLAEEMVFE</sequence>
<evidence type="ECO:0000256" key="2">
    <source>
        <dbReference type="ARBA" id="ARBA00023033"/>
    </source>
</evidence>
<dbReference type="InterPro" id="IPR036188">
    <property type="entry name" value="FAD/NAD-bd_sf"/>
</dbReference>
<comment type="caution">
    <text evidence="4">The sequence shown here is derived from an EMBL/GenBank/DDBJ whole genome shotgun (WGS) entry which is preliminary data.</text>
</comment>
<dbReference type="GO" id="GO:0004497">
    <property type="term" value="F:monooxygenase activity"/>
    <property type="evidence" value="ECO:0007669"/>
    <property type="project" value="UniProtKB-KW"/>
</dbReference>
<dbReference type="Pfam" id="PF12937">
    <property type="entry name" value="F-box-like"/>
    <property type="match status" value="1"/>
</dbReference>
<dbReference type="EMBL" id="JAQGDS010000003">
    <property type="protein sequence ID" value="KAJ6261645.1"/>
    <property type="molecule type" value="Genomic_DNA"/>
</dbReference>
<dbReference type="CDD" id="cd09917">
    <property type="entry name" value="F-box_SF"/>
    <property type="match status" value="1"/>
</dbReference>
<protein>
    <recommendedName>
        <fullName evidence="3">F-box domain-containing protein</fullName>
    </recommendedName>
</protein>
<organism evidence="4 5">
    <name type="scientific">Drechslerella dactyloides</name>
    <name type="common">Nematode-trapping fungus</name>
    <name type="synonym">Arthrobotrys dactyloides</name>
    <dbReference type="NCBI Taxonomy" id="74499"/>
    <lineage>
        <taxon>Eukaryota</taxon>
        <taxon>Fungi</taxon>
        <taxon>Dikarya</taxon>
        <taxon>Ascomycota</taxon>
        <taxon>Pezizomycotina</taxon>
        <taxon>Orbiliomycetes</taxon>
        <taxon>Orbiliales</taxon>
        <taxon>Orbiliaceae</taxon>
        <taxon>Drechslerella</taxon>
    </lineage>
</organism>
<dbReference type="InterPro" id="IPR001810">
    <property type="entry name" value="F-box_dom"/>
</dbReference>
<keyword evidence="2" id="KW-0503">Monooxygenase</keyword>
<feature type="domain" description="F-box" evidence="3">
    <location>
        <begin position="4"/>
        <end position="50"/>
    </location>
</feature>
<dbReference type="AlphaFoldDB" id="A0AAD6J1U0"/>
<dbReference type="Pfam" id="PF13738">
    <property type="entry name" value="Pyr_redox_3"/>
    <property type="match status" value="1"/>
</dbReference>
<dbReference type="SUPFAM" id="SSF81383">
    <property type="entry name" value="F-box domain"/>
    <property type="match status" value="1"/>
</dbReference>
<proteinExistence type="predicted"/>
<dbReference type="PROSITE" id="PS50181">
    <property type="entry name" value="FBOX"/>
    <property type="match status" value="1"/>
</dbReference>
<gene>
    <name evidence="4" type="ORF">Dda_2443</name>
</gene>
<dbReference type="PANTHER" id="PTHR43872:SF1">
    <property type="entry name" value="MONOOXYGENASE, PUTATIVE (AFU_ORTHOLOGUE AFUA_8G02570)-RELATED"/>
    <property type="match status" value="1"/>
</dbReference>
<dbReference type="Gene3D" id="1.20.1280.50">
    <property type="match status" value="1"/>
</dbReference>
<evidence type="ECO:0000259" key="3">
    <source>
        <dbReference type="PROSITE" id="PS50181"/>
    </source>
</evidence>
<accession>A0AAD6J1U0</accession>
<keyword evidence="2" id="KW-0560">Oxidoreductase</keyword>
<dbReference type="PANTHER" id="PTHR43872">
    <property type="entry name" value="MONOOXYGENASE, PUTATIVE (AFU_ORTHOLOGUE AFUA_8G02570)-RELATED"/>
    <property type="match status" value="1"/>
</dbReference>
<reference evidence="4" key="1">
    <citation type="submission" date="2023-01" db="EMBL/GenBank/DDBJ databases">
        <title>The chitinases involved in constricting ring structure development in the nematode-trapping fungus Drechslerella dactyloides.</title>
        <authorList>
            <person name="Wang R."/>
            <person name="Zhang L."/>
            <person name="Tang P."/>
            <person name="Li S."/>
            <person name="Liang L."/>
        </authorList>
    </citation>
    <scope>NUCLEOTIDE SEQUENCE</scope>
    <source>
        <strain evidence="4">YMF1.00031</strain>
    </source>
</reference>
<evidence type="ECO:0000256" key="1">
    <source>
        <dbReference type="ARBA" id="ARBA00001974"/>
    </source>
</evidence>
<comment type="cofactor">
    <cofactor evidence="1">
        <name>FAD</name>
        <dbReference type="ChEBI" id="CHEBI:57692"/>
    </cofactor>
</comment>
<dbReference type="Gene3D" id="3.50.50.60">
    <property type="entry name" value="FAD/NAD(P)-binding domain"/>
    <property type="match status" value="1"/>
</dbReference>
<name>A0AAD6J1U0_DREDA</name>
<dbReference type="InterPro" id="IPR051820">
    <property type="entry name" value="FAD-binding_MO"/>
</dbReference>
<keyword evidence="5" id="KW-1185">Reference proteome</keyword>
<dbReference type="InterPro" id="IPR036047">
    <property type="entry name" value="F-box-like_dom_sf"/>
</dbReference>
<evidence type="ECO:0000313" key="5">
    <source>
        <dbReference type="Proteomes" id="UP001221413"/>
    </source>
</evidence>
<dbReference type="SUPFAM" id="SSF51905">
    <property type="entry name" value="FAD/NAD(P)-binding domain"/>
    <property type="match status" value="1"/>
</dbReference>
<evidence type="ECO:0000313" key="4">
    <source>
        <dbReference type="EMBL" id="KAJ6261645.1"/>
    </source>
</evidence>